<dbReference type="Gene3D" id="3.30.200.20">
    <property type="entry name" value="Phosphorylase Kinase, domain 1"/>
    <property type="match status" value="1"/>
</dbReference>
<dbReference type="EMBL" id="JADCNM010000007">
    <property type="protein sequence ID" value="KAG0475678.1"/>
    <property type="molecule type" value="Genomic_DNA"/>
</dbReference>
<dbReference type="InterPro" id="IPR024678">
    <property type="entry name" value="Kinase_OSR1/WNK_CCT"/>
</dbReference>
<evidence type="ECO:0000256" key="9">
    <source>
        <dbReference type="SAM" id="MobiDB-lite"/>
    </source>
</evidence>
<dbReference type="EC" id="2.7.11.1" evidence="1"/>
<dbReference type="InterPro" id="IPR050588">
    <property type="entry name" value="WNK_Ser-Thr_kinase"/>
</dbReference>
<comment type="catalytic activity">
    <reaction evidence="7">
        <text>L-threonyl-[protein] + ATP = O-phospho-L-threonyl-[protein] + ADP + H(+)</text>
        <dbReference type="Rhea" id="RHEA:46608"/>
        <dbReference type="Rhea" id="RHEA-COMP:11060"/>
        <dbReference type="Rhea" id="RHEA-COMP:11605"/>
        <dbReference type="ChEBI" id="CHEBI:15378"/>
        <dbReference type="ChEBI" id="CHEBI:30013"/>
        <dbReference type="ChEBI" id="CHEBI:30616"/>
        <dbReference type="ChEBI" id="CHEBI:61977"/>
        <dbReference type="ChEBI" id="CHEBI:456216"/>
        <dbReference type="EC" id="2.7.11.1"/>
    </reaction>
</comment>
<proteinExistence type="predicted"/>
<evidence type="ECO:0000256" key="1">
    <source>
        <dbReference type="ARBA" id="ARBA00012513"/>
    </source>
</evidence>
<evidence type="ECO:0000256" key="5">
    <source>
        <dbReference type="ARBA" id="ARBA00022777"/>
    </source>
</evidence>
<dbReference type="Gene3D" id="3.10.20.90">
    <property type="entry name" value="Phosphatidylinositol 3-kinase Catalytic Subunit, Chain A, domain 1"/>
    <property type="match status" value="1"/>
</dbReference>
<evidence type="ECO:0000259" key="10">
    <source>
        <dbReference type="PROSITE" id="PS50011"/>
    </source>
</evidence>
<dbReference type="InterPro" id="IPR011009">
    <property type="entry name" value="Kinase-like_dom_sf"/>
</dbReference>
<dbReference type="Proteomes" id="UP000639772">
    <property type="component" value="Chromosome 7"/>
</dbReference>
<dbReference type="Pfam" id="PF12202">
    <property type="entry name" value="OSR1_C"/>
    <property type="match status" value="1"/>
</dbReference>
<gene>
    <name evidence="11" type="ORF">HPP92_015364</name>
</gene>
<keyword evidence="5" id="KW-0418">Kinase</keyword>
<feature type="domain" description="Protein kinase" evidence="10">
    <location>
        <begin position="1"/>
        <end position="276"/>
    </location>
</feature>
<evidence type="ECO:0000256" key="2">
    <source>
        <dbReference type="ARBA" id="ARBA00022527"/>
    </source>
</evidence>
<dbReference type="GO" id="GO:0005524">
    <property type="term" value="F:ATP binding"/>
    <property type="evidence" value="ECO:0007669"/>
    <property type="project" value="UniProtKB-KW"/>
</dbReference>
<dbReference type="PANTHER" id="PTHR13902">
    <property type="entry name" value="SERINE/THREONINE-PROTEIN KINASE WNK WITH NO LYSINE -RELATED"/>
    <property type="match status" value="1"/>
</dbReference>
<dbReference type="PROSITE" id="PS50011">
    <property type="entry name" value="PROTEIN_KINASE_DOM"/>
    <property type="match status" value="1"/>
</dbReference>
<sequence>MARAKRETWQILLKLIPVEDTEGTMKSLGRDLTKLYTGLFDEYEGIEVAWNQVKLHNFLQSPDDLERLYCEIHLLKTLKHKNIMKFYTSWVDTSRRNINFITEMFTSGTLRQYMQGHRRVNIRAVKHWCRQILMGLVYLHGHDPPVIHKGLKCDNIFINGNQGEVKIGDVGLVAFLPNSRASRFVGTPEFMVYDDEYNESVDIYSFGICVLEMFSIEYPYTECAHPAQIYQKVVSGTKPNALYRVKNPEVRRFVEKCMMATSLRLAALDLLNDPFLQIEVGHKPWLQSLTPQLSNNSLMVDDFVDDELETHHSEIFSFEEDHFANMDITIKGRRKEDGGVFLRLRIADKYGRVRNIYFSFDVEADTALSVATEMVAELDIDEYEVTRIAEMIDDELSTLVPDWKTNSLCISASNLCQNCASNVSSHGSIQDHLAVRNLGGGNLQPLHCSNLECAAMHGRFEEITYRVEGLEDFDTRNALRGTCPLGEDDHLCSSNIEAMVNGTNDDLEKLSNLNELPWLDAKNLVMQREDKAEHAALVCGKVDREIRIGRSDRSLFCKSSKDGKMKSFHLATNRTFRVPRDREEMVPDVEGSSVYADSDACFSSSNPERSTQLLSWTASFYGNGPSSSPMLRTKSLPVNEAGG</sequence>
<evidence type="ECO:0000256" key="8">
    <source>
        <dbReference type="ARBA" id="ARBA00048679"/>
    </source>
</evidence>
<dbReference type="GO" id="GO:0004674">
    <property type="term" value="F:protein serine/threonine kinase activity"/>
    <property type="evidence" value="ECO:0007669"/>
    <property type="project" value="UniProtKB-KW"/>
</dbReference>
<name>A0A835QPZ7_VANPL</name>
<dbReference type="InterPro" id="IPR000719">
    <property type="entry name" value="Prot_kinase_dom"/>
</dbReference>
<comment type="caution">
    <text evidence="11">The sequence shown here is derived from an EMBL/GenBank/DDBJ whole genome shotgun (WGS) entry which is preliminary data.</text>
</comment>
<dbReference type="Gene3D" id="1.10.510.10">
    <property type="entry name" value="Transferase(Phosphotransferase) domain 1"/>
    <property type="match status" value="1"/>
</dbReference>
<organism evidence="11 12">
    <name type="scientific">Vanilla planifolia</name>
    <name type="common">Vanilla</name>
    <dbReference type="NCBI Taxonomy" id="51239"/>
    <lineage>
        <taxon>Eukaryota</taxon>
        <taxon>Viridiplantae</taxon>
        <taxon>Streptophyta</taxon>
        <taxon>Embryophyta</taxon>
        <taxon>Tracheophyta</taxon>
        <taxon>Spermatophyta</taxon>
        <taxon>Magnoliopsida</taxon>
        <taxon>Liliopsida</taxon>
        <taxon>Asparagales</taxon>
        <taxon>Orchidaceae</taxon>
        <taxon>Vanilloideae</taxon>
        <taxon>Vanilleae</taxon>
        <taxon>Vanilla</taxon>
    </lineage>
</organism>
<dbReference type="AlphaFoldDB" id="A0A835QPZ7"/>
<evidence type="ECO:0000256" key="4">
    <source>
        <dbReference type="ARBA" id="ARBA00022741"/>
    </source>
</evidence>
<dbReference type="FunFam" id="3.30.200.20:FF:000075">
    <property type="entry name" value="Probable serine/threonine-protein kinase WNK1"/>
    <property type="match status" value="1"/>
</dbReference>
<keyword evidence="2" id="KW-0723">Serine/threonine-protein kinase</keyword>
<evidence type="ECO:0000256" key="3">
    <source>
        <dbReference type="ARBA" id="ARBA00022679"/>
    </source>
</evidence>
<keyword evidence="3" id="KW-0808">Transferase</keyword>
<keyword evidence="4" id="KW-0547">Nucleotide-binding</keyword>
<protein>
    <recommendedName>
        <fullName evidence="1">non-specific serine/threonine protein kinase</fullName>
        <ecNumber evidence="1">2.7.11.1</ecNumber>
    </recommendedName>
</protein>
<evidence type="ECO:0000313" key="12">
    <source>
        <dbReference type="Proteomes" id="UP000639772"/>
    </source>
</evidence>
<evidence type="ECO:0000256" key="6">
    <source>
        <dbReference type="ARBA" id="ARBA00022840"/>
    </source>
</evidence>
<evidence type="ECO:0000313" key="11">
    <source>
        <dbReference type="EMBL" id="KAG0475678.1"/>
    </source>
</evidence>
<accession>A0A835QPZ7</accession>
<dbReference type="Pfam" id="PF00069">
    <property type="entry name" value="Pkinase"/>
    <property type="match status" value="1"/>
</dbReference>
<evidence type="ECO:0000256" key="7">
    <source>
        <dbReference type="ARBA" id="ARBA00047899"/>
    </source>
</evidence>
<feature type="region of interest" description="Disordered" evidence="9">
    <location>
        <begin position="623"/>
        <end position="643"/>
    </location>
</feature>
<keyword evidence="6" id="KW-0067">ATP-binding</keyword>
<comment type="catalytic activity">
    <reaction evidence="8">
        <text>L-seryl-[protein] + ATP = O-phospho-L-seryl-[protein] + ADP + H(+)</text>
        <dbReference type="Rhea" id="RHEA:17989"/>
        <dbReference type="Rhea" id="RHEA-COMP:9863"/>
        <dbReference type="Rhea" id="RHEA-COMP:11604"/>
        <dbReference type="ChEBI" id="CHEBI:15378"/>
        <dbReference type="ChEBI" id="CHEBI:29999"/>
        <dbReference type="ChEBI" id="CHEBI:30616"/>
        <dbReference type="ChEBI" id="CHEBI:83421"/>
        <dbReference type="ChEBI" id="CHEBI:456216"/>
        <dbReference type="EC" id="2.7.11.1"/>
    </reaction>
</comment>
<reference evidence="11 12" key="1">
    <citation type="journal article" date="2020" name="Nat. Food">
        <title>A phased Vanilla planifolia genome enables genetic improvement of flavour and production.</title>
        <authorList>
            <person name="Hasing T."/>
            <person name="Tang H."/>
            <person name="Brym M."/>
            <person name="Khazi F."/>
            <person name="Huang T."/>
            <person name="Chambers A.H."/>
        </authorList>
    </citation>
    <scope>NUCLEOTIDE SEQUENCE [LARGE SCALE GENOMIC DNA]</scope>
    <source>
        <tissue evidence="11">Leaf</tissue>
    </source>
</reference>
<dbReference type="OrthoDB" id="4062651at2759"/>
<dbReference type="SUPFAM" id="SSF56112">
    <property type="entry name" value="Protein kinase-like (PK-like)"/>
    <property type="match status" value="1"/>
</dbReference>